<accession>A0A8E2E919</accession>
<reference evidence="2 3" key="1">
    <citation type="journal article" date="2016" name="Nat. Commun.">
        <title>Ectomycorrhizal ecology is imprinted in the genome of the dominant symbiotic fungus Cenococcum geophilum.</title>
        <authorList>
            <consortium name="DOE Joint Genome Institute"/>
            <person name="Peter M."/>
            <person name="Kohler A."/>
            <person name="Ohm R.A."/>
            <person name="Kuo A."/>
            <person name="Krutzmann J."/>
            <person name="Morin E."/>
            <person name="Arend M."/>
            <person name="Barry K.W."/>
            <person name="Binder M."/>
            <person name="Choi C."/>
            <person name="Clum A."/>
            <person name="Copeland A."/>
            <person name="Grisel N."/>
            <person name="Haridas S."/>
            <person name="Kipfer T."/>
            <person name="LaButti K."/>
            <person name="Lindquist E."/>
            <person name="Lipzen A."/>
            <person name="Maire R."/>
            <person name="Meier B."/>
            <person name="Mihaltcheva S."/>
            <person name="Molinier V."/>
            <person name="Murat C."/>
            <person name="Poggeler S."/>
            <person name="Quandt C.A."/>
            <person name="Sperisen C."/>
            <person name="Tritt A."/>
            <person name="Tisserant E."/>
            <person name="Crous P.W."/>
            <person name="Henrissat B."/>
            <person name="Nehls U."/>
            <person name="Egli S."/>
            <person name="Spatafora J.W."/>
            <person name="Grigoriev I.V."/>
            <person name="Martin F.M."/>
        </authorList>
    </citation>
    <scope>NUCLEOTIDE SEQUENCE [LARGE SCALE GENOMIC DNA]</scope>
    <source>
        <strain evidence="2 3">CBS 459.81</strain>
    </source>
</reference>
<dbReference type="GO" id="GO:0005524">
    <property type="term" value="F:ATP binding"/>
    <property type="evidence" value="ECO:0007669"/>
    <property type="project" value="InterPro"/>
</dbReference>
<dbReference type="OrthoDB" id="1668230at2759"/>
<dbReference type="InterPro" id="IPR000719">
    <property type="entry name" value="Prot_kinase_dom"/>
</dbReference>
<keyword evidence="3" id="KW-1185">Reference proteome</keyword>
<proteinExistence type="predicted"/>
<dbReference type="EMBL" id="KV745002">
    <property type="protein sequence ID" value="OCK79500.1"/>
    <property type="molecule type" value="Genomic_DNA"/>
</dbReference>
<dbReference type="AlphaFoldDB" id="A0A8E2E919"/>
<evidence type="ECO:0000313" key="3">
    <source>
        <dbReference type="Proteomes" id="UP000250266"/>
    </source>
</evidence>
<organism evidence="2 3">
    <name type="scientific">Lepidopterella palustris CBS 459.81</name>
    <dbReference type="NCBI Taxonomy" id="1314670"/>
    <lineage>
        <taxon>Eukaryota</taxon>
        <taxon>Fungi</taxon>
        <taxon>Dikarya</taxon>
        <taxon>Ascomycota</taxon>
        <taxon>Pezizomycotina</taxon>
        <taxon>Dothideomycetes</taxon>
        <taxon>Pleosporomycetidae</taxon>
        <taxon>Mytilinidiales</taxon>
        <taxon>Argynnaceae</taxon>
        <taxon>Lepidopterella</taxon>
    </lineage>
</organism>
<dbReference type="Proteomes" id="UP000250266">
    <property type="component" value="Unassembled WGS sequence"/>
</dbReference>
<dbReference type="GO" id="GO:0004672">
    <property type="term" value="F:protein kinase activity"/>
    <property type="evidence" value="ECO:0007669"/>
    <property type="project" value="InterPro"/>
</dbReference>
<feature type="non-terminal residue" evidence="2">
    <location>
        <position position="1"/>
    </location>
</feature>
<dbReference type="PROSITE" id="PS50011">
    <property type="entry name" value="PROTEIN_KINASE_DOM"/>
    <property type="match status" value="1"/>
</dbReference>
<evidence type="ECO:0000313" key="2">
    <source>
        <dbReference type="EMBL" id="OCK79500.1"/>
    </source>
</evidence>
<dbReference type="SUPFAM" id="SSF56112">
    <property type="entry name" value="Protein kinase-like (PK-like)"/>
    <property type="match status" value="1"/>
</dbReference>
<name>A0A8E2E919_9PEZI</name>
<feature type="domain" description="Protein kinase" evidence="1">
    <location>
        <begin position="1"/>
        <end position="111"/>
    </location>
</feature>
<sequence length="111" mass="12659">KQVPLSLRLCWVKQLFNTVRFIHLRSVLYGDILCNNVFLNNNLNIKLGNFAGLAINDLLPLICYKTSHKLPSKDILTRTKLFALGSTVYKIITGLKLYKNLPNYKVSTTFS</sequence>
<protein>
    <recommendedName>
        <fullName evidence="1">Protein kinase domain-containing protein</fullName>
    </recommendedName>
</protein>
<gene>
    <name evidence="2" type="ORF">K432DRAFT_299730</name>
</gene>
<evidence type="ECO:0000259" key="1">
    <source>
        <dbReference type="PROSITE" id="PS50011"/>
    </source>
</evidence>
<dbReference type="InterPro" id="IPR011009">
    <property type="entry name" value="Kinase-like_dom_sf"/>
</dbReference>
<dbReference type="Gene3D" id="1.10.510.10">
    <property type="entry name" value="Transferase(Phosphotransferase) domain 1"/>
    <property type="match status" value="1"/>
</dbReference>